<reference evidence="1 2" key="1">
    <citation type="submission" date="2016-04" db="EMBL/GenBank/DDBJ databases">
        <title>Complete genome sequence of Bacillus oceanisediminis strain 2691.</title>
        <authorList>
            <person name="Jeong H."/>
            <person name="Kim H.J."/>
            <person name="Lee D.-W."/>
        </authorList>
    </citation>
    <scope>NUCLEOTIDE SEQUENCE [LARGE SCALE GENOMIC DNA]</scope>
    <source>
        <strain evidence="1 2">2691</strain>
    </source>
</reference>
<evidence type="ECO:0000313" key="1">
    <source>
        <dbReference type="EMBL" id="AND39588.1"/>
    </source>
</evidence>
<dbReference type="EMBL" id="CP015506">
    <property type="protein sequence ID" value="AND39588.1"/>
    <property type="molecule type" value="Genomic_DNA"/>
</dbReference>
<sequence>MIVKINGVPTDYDRIHQIIVDNSYDSIGEAVADKVKTAIHDTEWYQHTSDFNVFRDYDAVDNLCGDNAICWMDAVNRSVMETTEPTKMIYRLISHRVGIVKDSFAKNFWPEEFDWELVLDCILWF</sequence>
<dbReference type="KEGG" id="bon:A361_10725"/>
<organism evidence="1 2">
    <name type="scientific">Cytobacillus oceanisediminis 2691</name>
    <dbReference type="NCBI Taxonomy" id="1196031"/>
    <lineage>
        <taxon>Bacteria</taxon>
        <taxon>Bacillati</taxon>
        <taxon>Bacillota</taxon>
        <taxon>Bacilli</taxon>
        <taxon>Bacillales</taxon>
        <taxon>Bacillaceae</taxon>
        <taxon>Cytobacillus</taxon>
    </lineage>
</organism>
<gene>
    <name evidence="1" type="ORF">A361_10725</name>
</gene>
<protein>
    <submittedName>
        <fullName evidence="1">Uncharacterized protein</fullName>
    </submittedName>
</protein>
<evidence type="ECO:0000313" key="2">
    <source>
        <dbReference type="Proteomes" id="UP000077856"/>
    </source>
</evidence>
<dbReference type="Proteomes" id="UP000077856">
    <property type="component" value="Chromosome"/>
</dbReference>
<accession>A0A160MBB2</accession>
<dbReference type="STRING" id="1196031.A361_10725"/>
<proteinExistence type="predicted"/>
<dbReference type="RefSeq" id="WP_019381907.1">
    <property type="nucleotide sequence ID" value="NZ_CP015506.1"/>
</dbReference>
<dbReference type="AlphaFoldDB" id="A0A160MBB2"/>
<name>A0A160MBB2_9BACI</name>